<dbReference type="InterPro" id="IPR029063">
    <property type="entry name" value="SAM-dependent_MTases_sf"/>
</dbReference>
<reference evidence="6" key="1">
    <citation type="submission" date="2024-05" db="EMBL/GenBank/DDBJ databases">
        <title>30 novel species of actinomycetes from the DSMZ collection.</title>
        <authorList>
            <person name="Nouioui I."/>
        </authorList>
    </citation>
    <scope>NUCLEOTIDE SEQUENCE</scope>
    <source>
        <strain evidence="6">DSM 3412</strain>
    </source>
</reference>
<dbReference type="PANTHER" id="PTHR43712">
    <property type="entry name" value="PUTATIVE (AFU_ORTHOLOGUE AFUA_4G14580)-RELATED"/>
    <property type="match status" value="1"/>
</dbReference>
<dbReference type="GO" id="GO:0032259">
    <property type="term" value="P:methylation"/>
    <property type="evidence" value="ECO:0007669"/>
    <property type="project" value="UniProtKB-KW"/>
</dbReference>
<dbReference type="Pfam" id="PF00891">
    <property type="entry name" value="Methyltransf_2"/>
    <property type="match status" value="1"/>
</dbReference>
<keyword evidence="3" id="KW-0949">S-adenosyl-L-methionine</keyword>
<dbReference type="Pfam" id="PF08100">
    <property type="entry name" value="Dimerisation"/>
    <property type="match status" value="1"/>
</dbReference>
<sequence length="338" mass="36986">MTMKDTTAGRRLFELMAGFWKTQAVYLATEAGIVDAIANAGRIRTVELALATRTDADALGRLLLFLESLDVVEGDEPSGYALTAVGELLRTDAEDSMRDHVRIYGSHFYPAWGALSHSLRTGRSAFAHVYGSDLFSYLHQNPEVSLTYERAMVAGTLFFSAVSRVHDFSGARRIVDVAGGHGALLNEILNANEGPRAVLFDAPHVIEETKDRPIATDHADRCERVAGNFFESVPSGGDVYILSRILHCFDDEACHRILTNCRRAMAPGGRLVILERILARGTGSSLTQGYNMHMLVVLGGGRERDETQYRTLLDKAGFTVKAVHGLPLETHLVVAEPS</sequence>
<dbReference type="EMBL" id="JAVRFJ010000029">
    <property type="protein sequence ID" value="MDT0571503.1"/>
    <property type="molecule type" value="Genomic_DNA"/>
</dbReference>
<dbReference type="Gene3D" id="1.10.10.10">
    <property type="entry name" value="Winged helix-like DNA-binding domain superfamily/Winged helix DNA-binding domain"/>
    <property type="match status" value="1"/>
</dbReference>
<dbReference type="InterPro" id="IPR036390">
    <property type="entry name" value="WH_DNA-bd_sf"/>
</dbReference>
<feature type="domain" description="O-methyltransferase C-terminal" evidence="4">
    <location>
        <begin position="112"/>
        <end position="318"/>
    </location>
</feature>
<dbReference type="RefSeq" id="WP_202808161.1">
    <property type="nucleotide sequence ID" value="NZ_JAVRFJ010000029.1"/>
</dbReference>
<dbReference type="PANTHER" id="PTHR43712:SF2">
    <property type="entry name" value="O-METHYLTRANSFERASE CICE"/>
    <property type="match status" value="1"/>
</dbReference>
<dbReference type="Gene3D" id="1.10.287.1350">
    <property type="match status" value="1"/>
</dbReference>
<dbReference type="Proteomes" id="UP001180737">
    <property type="component" value="Unassembled WGS sequence"/>
</dbReference>
<keyword evidence="7" id="KW-1185">Reference proteome</keyword>
<evidence type="ECO:0000259" key="4">
    <source>
        <dbReference type="Pfam" id="PF00891"/>
    </source>
</evidence>
<dbReference type="GO" id="GO:0008168">
    <property type="term" value="F:methyltransferase activity"/>
    <property type="evidence" value="ECO:0007669"/>
    <property type="project" value="UniProtKB-KW"/>
</dbReference>
<dbReference type="Gene3D" id="3.40.50.150">
    <property type="entry name" value="Vaccinia Virus protein VP39"/>
    <property type="match status" value="1"/>
</dbReference>
<organism evidence="6 7">
    <name type="scientific">Streptomyces gottesmaniae</name>
    <dbReference type="NCBI Taxonomy" id="3075518"/>
    <lineage>
        <taxon>Bacteria</taxon>
        <taxon>Bacillati</taxon>
        <taxon>Actinomycetota</taxon>
        <taxon>Actinomycetes</taxon>
        <taxon>Kitasatosporales</taxon>
        <taxon>Streptomycetaceae</taxon>
        <taxon>Streptomyces</taxon>
    </lineage>
</organism>
<dbReference type="InterPro" id="IPR012967">
    <property type="entry name" value="COMT_dimerisation"/>
</dbReference>
<accession>A0ABU2Z5U9</accession>
<evidence type="ECO:0000313" key="7">
    <source>
        <dbReference type="Proteomes" id="UP001180737"/>
    </source>
</evidence>
<gene>
    <name evidence="6" type="ORF">RM704_29265</name>
</gene>
<dbReference type="SUPFAM" id="SSF53335">
    <property type="entry name" value="S-adenosyl-L-methionine-dependent methyltransferases"/>
    <property type="match status" value="1"/>
</dbReference>
<name>A0ABU2Z5U9_9ACTN</name>
<evidence type="ECO:0000313" key="6">
    <source>
        <dbReference type="EMBL" id="MDT0571503.1"/>
    </source>
</evidence>
<feature type="domain" description="O-methyltransferase dimerisation" evidence="5">
    <location>
        <begin position="13"/>
        <end position="90"/>
    </location>
</feature>
<dbReference type="PIRSF" id="PIRSF005739">
    <property type="entry name" value="O-mtase"/>
    <property type="match status" value="1"/>
</dbReference>
<keyword evidence="1 6" id="KW-0489">Methyltransferase</keyword>
<dbReference type="SUPFAM" id="SSF46785">
    <property type="entry name" value="Winged helix' DNA-binding domain"/>
    <property type="match status" value="1"/>
</dbReference>
<proteinExistence type="predicted"/>
<dbReference type="InterPro" id="IPR036388">
    <property type="entry name" value="WH-like_DNA-bd_sf"/>
</dbReference>
<evidence type="ECO:0000256" key="2">
    <source>
        <dbReference type="ARBA" id="ARBA00022679"/>
    </source>
</evidence>
<dbReference type="InterPro" id="IPR001077">
    <property type="entry name" value="COMT_C"/>
</dbReference>
<keyword evidence="2" id="KW-0808">Transferase</keyword>
<evidence type="ECO:0000259" key="5">
    <source>
        <dbReference type="Pfam" id="PF08100"/>
    </source>
</evidence>
<dbReference type="InterPro" id="IPR016461">
    <property type="entry name" value="COMT-like"/>
</dbReference>
<comment type="caution">
    <text evidence="6">The sequence shown here is derived from an EMBL/GenBank/DDBJ whole genome shotgun (WGS) entry which is preliminary data.</text>
</comment>
<protein>
    <submittedName>
        <fullName evidence="6">Methyltransferase</fullName>
    </submittedName>
</protein>
<dbReference type="CDD" id="cd02440">
    <property type="entry name" value="AdoMet_MTases"/>
    <property type="match status" value="1"/>
</dbReference>
<evidence type="ECO:0000256" key="1">
    <source>
        <dbReference type="ARBA" id="ARBA00022603"/>
    </source>
</evidence>
<evidence type="ECO:0000256" key="3">
    <source>
        <dbReference type="ARBA" id="ARBA00022691"/>
    </source>
</evidence>
<dbReference type="PROSITE" id="PS51683">
    <property type="entry name" value="SAM_OMT_II"/>
    <property type="match status" value="1"/>
</dbReference>